<dbReference type="Gene3D" id="3.40.30.10">
    <property type="entry name" value="Glutaredoxin"/>
    <property type="match status" value="1"/>
</dbReference>
<dbReference type="Proteomes" id="UP000601768">
    <property type="component" value="Unassembled WGS sequence"/>
</dbReference>
<dbReference type="AlphaFoldDB" id="A0A8J6IUN8"/>
<evidence type="ECO:0000256" key="1">
    <source>
        <dbReference type="SAM" id="SignalP"/>
    </source>
</evidence>
<dbReference type="InterPro" id="IPR013766">
    <property type="entry name" value="Thioredoxin_domain"/>
</dbReference>
<dbReference type="PROSITE" id="PS51352">
    <property type="entry name" value="THIOREDOXIN_2"/>
    <property type="match status" value="1"/>
</dbReference>
<dbReference type="CDD" id="cd02966">
    <property type="entry name" value="TlpA_like_family"/>
    <property type="match status" value="1"/>
</dbReference>
<dbReference type="Pfam" id="PF00578">
    <property type="entry name" value="AhpC-TSA"/>
    <property type="match status" value="1"/>
</dbReference>
<dbReference type="GO" id="GO:0016209">
    <property type="term" value="F:antioxidant activity"/>
    <property type="evidence" value="ECO:0007669"/>
    <property type="project" value="InterPro"/>
</dbReference>
<sequence length="170" mass="19282">MTRSYLQFWLFCTLLFSLITAASATERGQIAPDFELPVLQQEQAINLAQYRGKVIYVDFWASYCVACRLTMPVLNQLKAQFGEQGFEVLAVNIDEHQREALAEMQKQSLNYPVLWDQNGDVAHDYGVQVLPSGYLVDAQGIVRLVQIGMSQKHQQFLAAVIDKLLAERIN</sequence>
<evidence type="ECO:0000313" key="4">
    <source>
        <dbReference type="Proteomes" id="UP000601768"/>
    </source>
</evidence>
<evidence type="ECO:0000313" key="3">
    <source>
        <dbReference type="EMBL" id="MBC3766534.1"/>
    </source>
</evidence>
<keyword evidence="1" id="KW-0732">Signal</keyword>
<dbReference type="InterPro" id="IPR000866">
    <property type="entry name" value="AhpC/TSA"/>
</dbReference>
<reference evidence="3" key="2">
    <citation type="submission" date="2020-08" db="EMBL/GenBank/DDBJ databases">
        <authorList>
            <person name="Lai Q."/>
        </authorList>
    </citation>
    <scope>NUCLEOTIDE SEQUENCE</scope>
    <source>
        <strain evidence="3">S27-2</strain>
    </source>
</reference>
<dbReference type="EMBL" id="JACNEP010000008">
    <property type="protein sequence ID" value="MBC3766534.1"/>
    <property type="molecule type" value="Genomic_DNA"/>
</dbReference>
<protein>
    <submittedName>
        <fullName evidence="3">TlpA family protein disulfide reductase</fullName>
    </submittedName>
</protein>
<dbReference type="SUPFAM" id="SSF52833">
    <property type="entry name" value="Thioredoxin-like"/>
    <property type="match status" value="1"/>
</dbReference>
<dbReference type="PANTHER" id="PTHR42852">
    <property type="entry name" value="THIOL:DISULFIDE INTERCHANGE PROTEIN DSBE"/>
    <property type="match status" value="1"/>
</dbReference>
<dbReference type="RefSeq" id="WP_186507064.1">
    <property type="nucleotide sequence ID" value="NZ_JACNEP010000008.1"/>
</dbReference>
<feature type="domain" description="Thioredoxin" evidence="2">
    <location>
        <begin position="25"/>
        <end position="166"/>
    </location>
</feature>
<feature type="signal peptide" evidence="1">
    <location>
        <begin position="1"/>
        <end position="24"/>
    </location>
</feature>
<reference evidence="3" key="1">
    <citation type="journal article" date="2018" name="Int. J. Syst. Evol. Microbiol.">
        <title>Neptunicella marina gen. nov., sp. nov., isolated from surface seawater.</title>
        <authorList>
            <person name="Liu X."/>
            <person name="Lai Q."/>
            <person name="Du Y."/>
            <person name="Zhang X."/>
            <person name="Liu Z."/>
            <person name="Sun F."/>
            <person name="Shao Z."/>
        </authorList>
    </citation>
    <scope>NUCLEOTIDE SEQUENCE</scope>
    <source>
        <strain evidence="3">S27-2</strain>
    </source>
</reference>
<comment type="caution">
    <text evidence="3">The sequence shown here is derived from an EMBL/GenBank/DDBJ whole genome shotgun (WGS) entry which is preliminary data.</text>
</comment>
<accession>A0A8J6IUN8</accession>
<dbReference type="InterPro" id="IPR050553">
    <property type="entry name" value="Thioredoxin_ResA/DsbE_sf"/>
</dbReference>
<dbReference type="GO" id="GO:0016491">
    <property type="term" value="F:oxidoreductase activity"/>
    <property type="evidence" value="ECO:0007669"/>
    <property type="project" value="InterPro"/>
</dbReference>
<evidence type="ECO:0000259" key="2">
    <source>
        <dbReference type="PROSITE" id="PS51352"/>
    </source>
</evidence>
<proteinExistence type="predicted"/>
<dbReference type="InterPro" id="IPR036249">
    <property type="entry name" value="Thioredoxin-like_sf"/>
</dbReference>
<dbReference type="PANTHER" id="PTHR42852:SF17">
    <property type="entry name" value="THIOREDOXIN-LIKE PROTEIN HI_1115"/>
    <property type="match status" value="1"/>
</dbReference>
<name>A0A8J6IUN8_9ALTE</name>
<feature type="chain" id="PRO_5035183392" evidence="1">
    <location>
        <begin position="25"/>
        <end position="170"/>
    </location>
</feature>
<organism evidence="3 4">
    <name type="scientific">Neptunicella marina</name>
    <dbReference type="NCBI Taxonomy" id="2125989"/>
    <lineage>
        <taxon>Bacteria</taxon>
        <taxon>Pseudomonadati</taxon>
        <taxon>Pseudomonadota</taxon>
        <taxon>Gammaproteobacteria</taxon>
        <taxon>Alteromonadales</taxon>
        <taxon>Alteromonadaceae</taxon>
        <taxon>Neptunicella</taxon>
    </lineage>
</organism>
<gene>
    <name evidence="3" type="ORF">H8B19_11660</name>
</gene>
<keyword evidence="4" id="KW-1185">Reference proteome</keyword>